<keyword evidence="1" id="KW-1133">Transmembrane helix</keyword>
<dbReference type="InterPro" id="IPR029052">
    <property type="entry name" value="Metallo-depent_PP-like"/>
</dbReference>
<dbReference type="GO" id="GO:0016791">
    <property type="term" value="F:phosphatase activity"/>
    <property type="evidence" value="ECO:0007669"/>
    <property type="project" value="TreeGrafter"/>
</dbReference>
<keyword evidence="4" id="KW-1185">Reference proteome</keyword>
<evidence type="ECO:0000256" key="1">
    <source>
        <dbReference type="SAM" id="Phobius"/>
    </source>
</evidence>
<dbReference type="Proteomes" id="UP000076580">
    <property type="component" value="Chromosome 02"/>
</dbReference>
<dbReference type="FunCoup" id="A0A151GLB0">
    <property type="interactions" value="26"/>
</dbReference>
<protein>
    <recommendedName>
        <fullName evidence="2">Calcineurin-like phosphoesterase domain-containing protein</fullName>
    </recommendedName>
</protein>
<dbReference type="InterPro" id="IPR004843">
    <property type="entry name" value="Calcineurin-like_PHP"/>
</dbReference>
<dbReference type="Gene3D" id="3.60.21.10">
    <property type="match status" value="1"/>
</dbReference>
<dbReference type="PANTHER" id="PTHR42850:SF4">
    <property type="entry name" value="ZINC-DEPENDENT ENDOPOLYPHOSPHATASE"/>
    <property type="match status" value="1"/>
</dbReference>
<dbReference type="InParanoid" id="A0A151GLB0"/>
<keyword evidence="1" id="KW-0472">Membrane</keyword>
<evidence type="ECO:0000259" key="2">
    <source>
        <dbReference type="Pfam" id="PF00149"/>
    </source>
</evidence>
<dbReference type="GO" id="GO:0000298">
    <property type="term" value="F:endopolyphosphatase activity"/>
    <property type="evidence" value="ECO:0007669"/>
    <property type="project" value="TreeGrafter"/>
</dbReference>
<dbReference type="GO" id="GO:0006798">
    <property type="term" value="P:polyphosphate catabolic process"/>
    <property type="evidence" value="ECO:0007669"/>
    <property type="project" value="TreeGrafter"/>
</dbReference>
<dbReference type="GO" id="GO:0005737">
    <property type="term" value="C:cytoplasm"/>
    <property type="evidence" value="ECO:0007669"/>
    <property type="project" value="TreeGrafter"/>
</dbReference>
<dbReference type="Pfam" id="PF00149">
    <property type="entry name" value="Metallophos"/>
    <property type="match status" value="1"/>
</dbReference>
<sequence>MITMSVPHLALHRAMVCSGALFFITSVCFGTMILLNQPTDDPAPVATVDAPDDAAAAAADLDFDPLLAPTFADMPMSYGGHGRPHFENLKPISDLPSQFVPTVKNKRRLIMIGDIHGMDKELAQLLDRVRFDEAADHLVAVGDMVTKGPSSAAVVDRLMALNASAVRGNHEDKVLLVRAELEERKGVSEALAGDITDFDRGEKHHVDIANNLTPRHIGWLSDLPVILTIKPLSMYVVHAGLVPGVDVDRQNPWAVMNMRTLGYPREDIRREEQARLQQGLSEVQPSPSKSKRAAEVDVDHDRDVAVPIEDHSGEHWPDAWNRWQKMLPKDKRRTIIYGHDARRGYLEDLHTVGLDTGCVRGGALTAIIIEGTRGGGWKHRREQVWCSEPA</sequence>
<evidence type="ECO:0000313" key="4">
    <source>
        <dbReference type="Proteomes" id="UP000076580"/>
    </source>
</evidence>
<accession>A0A151GLB0</accession>
<dbReference type="CDD" id="cd00144">
    <property type="entry name" value="MPP_PPP_family"/>
    <property type="match status" value="1"/>
</dbReference>
<gene>
    <name evidence="3" type="ORF">DCS_04889</name>
</gene>
<dbReference type="AlphaFoldDB" id="A0A151GLB0"/>
<reference evidence="3 4" key="1">
    <citation type="journal article" date="2016" name="Sci. Rep.">
        <title>Insights into Adaptations to a Near-Obligate Nematode Endoparasitic Lifestyle from the Finished Genome of Drechmeria coniospora.</title>
        <authorList>
            <person name="Zhang L."/>
            <person name="Zhou Z."/>
            <person name="Guo Q."/>
            <person name="Fokkens L."/>
            <person name="Miskei M."/>
            <person name="Pocsi I."/>
            <person name="Zhang W."/>
            <person name="Chen M."/>
            <person name="Wang L."/>
            <person name="Sun Y."/>
            <person name="Donzelli B.G."/>
            <person name="Gibson D.M."/>
            <person name="Nelson D.R."/>
            <person name="Luo J.G."/>
            <person name="Rep M."/>
            <person name="Liu H."/>
            <person name="Yang S."/>
            <person name="Wang J."/>
            <person name="Krasnoff S.B."/>
            <person name="Xu Y."/>
            <person name="Molnar I."/>
            <person name="Lin M."/>
        </authorList>
    </citation>
    <scope>NUCLEOTIDE SEQUENCE [LARGE SCALE GENOMIC DNA]</scope>
    <source>
        <strain evidence="3 4">ARSEF 6962</strain>
    </source>
</reference>
<dbReference type="SUPFAM" id="SSF56300">
    <property type="entry name" value="Metallo-dependent phosphatases"/>
    <property type="match status" value="1"/>
</dbReference>
<dbReference type="PANTHER" id="PTHR42850">
    <property type="entry name" value="METALLOPHOSPHOESTERASE"/>
    <property type="match status" value="1"/>
</dbReference>
<comment type="caution">
    <text evidence="3">The sequence shown here is derived from an EMBL/GenBank/DDBJ whole genome shotgun (WGS) entry which is preliminary data.</text>
</comment>
<evidence type="ECO:0000313" key="3">
    <source>
        <dbReference type="EMBL" id="KYK57876.1"/>
    </source>
</evidence>
<name>A0A151GLB0_DRECN</name>
<dbReference type="GeneID" id="63717532"/>
<feature type="transmembrane region" description="Helical" evidence="1">
    <location>
        <begin position="12"/>
        <end position="35"/>
    </location>
</feature>
<dbReference type="EMBL" id="LAYC01000002">
    <property type="protein sequence ID" value="KYK57876.1"/>
    <property type="molecule type" value="Genomic_DNA"/>
</dbReference>
<proteinExistence type="predicted"/>
<dbReference type="InterPro" id="IPR050126">
    <property type="entry name" value="Ap4A_hydrolase"/>
</dbReference>
<dbReference type="RefSeq" id="XP_040657228.1">
    <property type="nucleotide sequence ID" value="XM_040802195.1"/>
</dbReference>
<dbReference type="STRING" id="98403.A0A151GLB0"/>
<feature type="domain" description="Calcineurin-like phosphoesterase" evidence="2">
    <location>
        <begin position="108"/>
        <end position="341"/>
    </location>
</feature>
<keyword evidence="1" id="KW-0812">Transmembrane</keyword>
<organism evidence="3 4">
    <name type="scientific">Drechmeria coniospora</name>
    <name type="common">Nematophagous fungus</name>
    <name type="synonym">Meria coniospora</name>
    <dbReference type="NCBI Taxonomy" id="98403"/>
    <lineage>
        <taxon>Eukaryota</taxon>
        <taxon>Fungi</taxon>
        <taxon>Dikarya</taxon>
        <taxon>Ascomycota</taxon>
        <taxon>Pezizomycotina</taxon>
        <taxon>Sordariomycetes</taxon>
        <taxon>Hypocreomycetidae</taxon>
        <taxon>Hypocreales</taxon>
        <taxon>Ophiocordycipitaceae</taxon>
        <taxon>Drechmeria</taxon>
    </lineage>
</organism>